<dbReference type="InterPro" id="IPR050199">
    <property type="entry name" value="IgHV"/>
</dbReference>
<feature type="non-terminal residue" evidence="5">
    <location>
        <position position="333"/>
    </location>
</feature>
<feature type="domain" description="Ig-like" evidence="4">
    <location>
        <begin position="95"/>
        <end position="196"/>
    </location>
</feature>
<dbReference type="AlphaFoldDB" id="A0A3L8Q593"/>
<evidence type="ECO:0000313" key="5">
    <source>
        <dbReference type="EMBL" id="RLV62490.1"/>
    </source>
</evidence>
<dbReference type="OrthoDB" id="8865476at2759"/>
<dbReference type="SMART" id="SM00406">
    <property type="entry name" value="IGv"/>
    <property type="match status" value="2"/>
</dbReference>
<dbReference type="InterPro" id="IPR013106">
    <property type="entry name" value="Ig_V-set"/>
</dbReference>
<keyword evidence="1" id="KW-0391">Immunity</keyword>
<dbReference type="Proteomes" id="UP000276834">
    <property type="component" value="Unassembled WGS sequence"/>
</dbReference>
<evidence type="ECO:0000313" key="6">
    <source>
        <dbReference type="Proteomes" id="UP000276834"/>
    </source>
</evidence>
<dbReference type="EMBL" id="QUSF01007109">
    <property type="protein sequence ID" value="RLV62490.1"/>
    <property type="molecule type" value="Genomic_DNA"/>
</dbReference>
<dbReference type="Pfam" id="PF07686">
    <property type="entry name" value="V-set"/>
    <property type="match status" value="2"/>
</dbReference>
<dbReference type="GO" id="GO:0002250">
    <property type="term" value="P:adaptive immune response"/>
    <property type="evidence" value="ECO:0007669"/>
    <property type="project" value="UniProtKB-KW"/>
</dbReference>
<dbReference type="PANTHER" id="PTHR23266">
    <property type="entry name" value="IMMUNOGLOBULIN HEAVY CHAIN"/>
    <property type="match status" value="1"/>
</dbReference>
<evidence type="ECO:0000256" key="2">
    <source>
        <dbReference type="ARBA" id="ARBA00023130"/>
    </source>
</evidence>
<dbReference type="GO" id="GO:0005576">
    <property type="term" value="C:extracellular region"/>
    <property type="evidence" value="ECO:0007669"/>
    <property type="project" value="UniProtKB-ARBA"/>
</dbReference>
<accession>A0A3L8Q593</accession>
<evidence type="ECO:0000259" key="4">
    <source>
        <dbReference type="PROSITE" id="PS50835"/>
    </source>
</evidence>
<dbReference type="Gene3D" id="2.60.40.10">
    <property type="entry name" value="Immunoglobulins"/>
    <property type="match status" value="2"/>
</dbReference>
<keyword evidence="6" id="KW-1185">Reference proteome</keyword>
<sequence length="333" mass="35457">MRILGAEITGGILVPEAAHGQRHRALPVVPGDRESALHRQRIVGVGTTAVDTRDVFQRLPGSLADPEHSKTPKIEPRVPVWVSSGAFPVPVSPFPAGLRAAVTLLESGGHLQPHGGSLRLLCRGSGFNFGSFTMYWVRQRPGQGLEWLTGISSDGSYTRYAPSVQGRFTISRDAGQSSVTLAMSSLRDEDSAGYFCAKYAGAGTGWENVAYGFDPTPISWAPGGRDPAGVRGGPPAPRGSLRLLCRASGFDFGKFGMSWTRQRPRQGLEWLAGIHPSGSAWYVPSVRSRVRISRDNGQSSVTLAMSSLRDEDSAGYFCAKSAGSGWAGADAAN</sequence>
<keyword evidence="2" id="KW-1064">Adaptive immunity</keyword>
<name>A0A3L8Q593_CHLGU</name>
<dbReference type="InterPro" id="IPR013783">
    <property type="entry name" value="Ig-like_fold"/>
</dbReference>
<reference evidence="5 6" key="1">
    <citation type="journal article" date="2018" name="Proc. R. Soc. B">
        <title>A non-coding region near Follistatin controls head colour polymorphism in the Gouldian finch.</title>
        <authorList>
            <person name="Toomey M.B."/>
            <person name="Marques C.I."/>
            <person name="Andrade P."/>
            <person name="Araujo P.M."/>
            <person name="Sabatino S."/>
            <person name="Gazda M.A."/>
            <person name="Afonso S."/>
            <person name="Lopes R.J."/>
            <person name="Corbo J.C."/>
            <person name="Carneiro M."/>
        </authorList>
    </citation>
    <scope>NUCLEOTIDE SEQUENCE [LARGE SCALE GENOMIC DNA]</scope>
    <source>
        <strain evidence="5">Red01</strain>
        <tissue evidence="5">Muscle</tissue>
    </source>
</reference>
<proteinExistence type="predicted"/>
<keyword evidence="3" id="KW-1280">Immunoglobulin</keyword>
<evidence type="ECO:0000256" key="1">
    <source>
        <dbReference type="ARBA" id="ARBA00022859"/>
    </source>
</evidence>
<dbReference type="SUPFAM" id="SSF48726">
    <property type="entry name" value="Immunoglobulin"/>
    <property type="match status" value="2"/>
</dbReference>
<dbReference type="GO" id="GO:0019814">
    <property type="term" value="C:immunoglobulin complex"/>
    <property type="evidence" value="ECO:0007669"/>
    <property type="project" value="UniProtKB-KW"/>
</dbReference>
<organism evidence="5 6">
    <name type="scientific">Chloebia gouldiae</name>
    <name type="common">Gouldian finch</name>
    <name type="synonym">Erythrura gouldiae</name>
    <dbReference type="NCBI Taxonomy" id="44316"/>
    <lineage>
        <taxon>Eukaryota</taxon>
        <taxon>Metazoa</taxon>
        <taxon>Chordata</taxon>
        <taxon>Craniata</taxon>
        <taxon>Vertebrata</taxon>
        <taxon>Euteleostomi</taxon>
        <taxon>Archelosauria</taxon>
        <taxon>Archosauria</taxon>
        <taxon>Dinosauria</taxon>
        <taxon>Saurischia</taxon>
        <taxon>Theropoda</taxon>
        <taxon>Coelurosauria</taxon>
        <taxon>Aves</taxon>
        <taxon>Neognathae</taxon>
        <taxon>Neoaves</taxon>
        <taxon>Telluraves</taxon>
        <taxon>Australaves</taxon>
        <taxon>Passeriformes</taxon>
        <taxon>Passeroidea</taxon>
        <taxon>Passeridae</taxon>
        <taxon>Chloebia</taxon>
    </lineage>
</organism>
<dbReference type="InterPro" id="IPR036179">
    <property type="entry name" value="Ig-like_dom_sf"/>
</dbReference>
<comment type="caution">
    <text evidence="5">The sequence shown here is derived from an EMBL/GenBank/DDBJ whole genome shotgun (WGS) entry which is preliminary data.</text>
</comment>
<dbReference type="InterPro" id="IPR007110">
    <property type="entry name" value="Ig-like_dom"/>
</dbReference>
<evidence type="ECO:0000256" key="3">
    <source>
        <dbReference type="ARBA" id="ARBA00043265"/>
    </source>
</evidence>
<feature type="domain" description="Ig-like" evidence="4">
    <location>
        <begin position="215"/>
        <end position="333"/>
    </location>
</feature>
<dbReference type="PROSITE" id="PS50835">
    <property type="entry name" value="IG_LIKE"/>
    <property type="match status" value="2"/>
</dbReference>
<protein>
    <recommendedName>
        <fullName evidence="4">Ig-like domain-containing protein</fullName>
    </recommendedName>
</protein>
<gene>
    <name evidence="5" type="ORF">DV515_00019262</name>
</gene>